<proteinExistence type="predicted"/>
<gene>
    <name evidence="1" type="ORF">LTSESEN_2869</name>
</gene>
<dbReference type="EMBL" id="AFCU01000942">
    <property type="protein sequence ID" value="EHC87823.1"/>
    <property type="molecule type" value="Genomic_DNA"/>
</dbReference>
<accession>G5R0S2</accession>
<comment type="caution">
    <text evidence="1">The sequence shown here is derived from an EMBL/GenBank/DDBJ whole genome shotgun (WGS) entry which is preliminary data.</text>
</comment>
<feature type="non-terminal residue" evidence="1">
    <location>
        <position position="1"/>
    </location>
</feature>
<reference evidence="1 2" key="1">
    <citation type="journal article" date="2011" name="BMC Genomics">
        <title>Genome sequencing reveals diversification of virulence factor content and possible host adaptation in distinct subpopulations of Salmonella enterica.</title>
        <authorList>
            <person name="den Bakker H.C."/>
            <person name="Moreno Switt A.I."/>
            <person name="Govoni G."/>
            <person name="Cummings C.A."/>
            <person name="Ranieri M.L."/>
            <person name="Degoricija L."/>
            <person name="Hoelzer K."/>
            <person name="Rodriguez-Rivera L.D."/>
            <person name="Brown S."/>
            <person name="Bolchacova E."/>
            <person name="Furtado M.R."/>
            <person name="Wiedmann M."/>
        </authorList>
    </citation>
    <scope>NUCLEOTIDE SEQUENCE [LARGE SCALE GENOMIC DNA]</scope>
    <source>
        <strain evidence="1 2">A4-543</strain>
    </source>
</reference>
<dbReference type="AlphaFoldDB" id="G5R0S2"/>
<name>G5R0S2_SALSE</name>
<sequence length="31" mass="3676">SDITYYHHPPFGKRGASYQMTRRCKAFLCLK</sequence>
<organism evidence="1 2">
    <name type="scientific">Salmonella enterica subsp. enterica serovar Senftenberg str. A4-543</name>
    <dbReference type="NCBI Taxonomy" id="913082"/>
    <lineage>
        <taxon>Bacteria</taxon>
        <taxon>Pseudomonadati</taxon>
        <taxon>Pseudomonadota</taxon>
        <taxon>Gammaproteobacteria</taxon>
        <taxon>Enterobacterales</taxon>
        <taxon>Enterobacteriaceae</taxon>
        <taxon>Salmonella</taxon>
    </lineage>
</organism>
<evidence type="ECO:0000313" key="2">
    <source>
        <dbReference type="Proteomes" id="UP000005065"/>
    </source>
</evidence>
<dbReference type="BioCyc" id="SENT913082:G120J-2215-MONOMER"/>
<evidence type="ECO:0000313" key="1">
    <source>
        <dbReference type="EMBL" id="EHC87823.1"/>
    </source>
</evidence>
<protein>
    <submittedName>
        <fullName evidence="1">Uncharacterized protein</fullName>
    </submittedName>
</protein>
<dbReference type="Proteomes" id="UP000005065">
    <property type="component" value="Unassembled WGS sequence"/>
</dbReference>